<evidence type="ECO:0000259" key="2">
    <source>
        <dbReference type="Pfam" id="PF14016"/>
    </source>
</evidence>
<gene>
    <name evidence="3" type="ORF">HKX69_06745</name>
</gene>
<evidence type="ECO:0000256" key="1">
    <source>
        <dbReference type="SAM" id="SignalP"/>
    </source>
</evidence>
<organism evidence="3 4">
    <name type="scientific">Streptomyces argyrophylli</name>
    <dbReference type="NCBI Taxonomy" id="2726118"/>
    <lineage>
        <taxon>Bacteria</taxon>
        <taxon>Bacillati</taxon>
        <taxon>Actinomycetota</taxon>
        <taxon>Actinomycetes</taxon>
        <taxon>Kitasatosporales</taxon>
        <taxon>Streptomycetaceae</taxon>
        <taxon>Streptomyces</taxon>
    </lineage>
</organism>
<dbReference type="InterPro" id="IPR025326">
    <property type="entry name" value="DUF4232"/>
</dbReference>
<keyword evidence="1" id="KW-0732">Signal</keyword>
<feature type="chain" id="PRO_5039004341" evidence="1">
    <location>
        <begin position="20"/>
        <end position="185"/>
    </location>
</feature>
<name>A0A6M4PVZ7_9ACTN</name>
<dbReference type="Pfam" id="PF14016">
    <property type="entry name" value="DUF4232"/>
    <property type="match status" value="1"/>
</dbReference>
<evidence type="ECO:0000313" key="3">
    <source>
        <dbReference type="EMBL" id="QJS14213.1"/>
    </source>
</evidence>
<dbReference type="PROSITE" id="PS51257">
    <property type="entry name" value="PROKAR_LIPOPROTEIN"/>
    <property type="match status" value="1"/>
</dbReference>
<dbReference type="Proteomes" id="UP000502641">
    <property type="component" value="Chromosome"/>
</dbReference>
<sequence>MTTRLAGGLTLLTAGLALTACGHGTKAAPDTAAPDATAPPCRTASLTWTLSLLDGDGTRQGTGRPDARLTAVNKGPGPCVFAGYPVLEIHNGKAEGVEGTGRGRPASLALPGGASVTVDLDYTRRGTKGADDGWCVRQTEASVRAPHDTRGTVVPVTDAHGRAATIDACGETLAMAVPHRTPAGS</sequence>
<dbReference type="KEGG" id="sarg:HKX69_06745"/>
<accession>A0A6M4PVZ7</accession>
<feature type="signal peptide" evidence="1">
    <location>
        <begin position="1"/>
        <end position="19"/>
    </location>
</feature>
<feature type="domain" description="DUF4232" evidence="2">
    <location>
        <begin position="41"/>
        <end position="162"/>
    </location>
</feature>
<proteinExistence type="predicted"/>
<keyword evidence="4" id="KW-1185">Reference proteome</keyword>
<evidence type="ECO:0000313" key="4">
    <source>
        <dbReference type="Proteomes" id="UP000502641"/>
    </source>
</evidence>
<dbReference type="EMBL" id="CP053189">
    <property type="protein sequence ID" value="QJS14213.1"/>
    <property type="molecule type" value="Genomic_DNA"/>
</dbReference>
<protein>
    <submittedName>
        <fullName evidence="3">DUF4232 domain-containing protein</fullName>
    </submittedName>
</protein>
<dbReference type="AlphaFoldDB" id="A0A6M4PVZ7"/>
<reference evidence="3 4" key="1">
    <citation type="submission" date="2020-05" db="EMBL/GenBank/DDBJ databases">
        <authorList>
            <person name="Li K."/>
        </authorList>
    </citation>
    <scope>NUCLEOTIDE SEQUENCE [LARGE SCALE GENOMIC DNA]</scope>
    <source>
        <strain evidence="4">jing01</strain>
    </source>
</reference>